<dbReference type="NCBIfam" id="TIGR02532">
    <property type="entry name" value="IV_pilin_GFxxxE"/>
    <property type="match status" value="1"/>
</dbReference>
<evidence type="ECO:0000256" key="7">
    <source>
        <dbReference type="ARBA" id="ARBA00022989"/>
    </source>
</evidence>
<dbReference type="RefSeq" id="WP_263530654.1">
    <property type="nucleotide sequence ID" value="NZ_JAOVZB010000004.1"/>
</dbReference>
<reference evidence="13 14" key="1">
    <citation type="submission" date="2022-10" db="EMBL/GenBank/DDBJ databases">
        <title>Marinomonas transparenta sp. nov. and Marinomonas sargassi sp. nov., isolated from marine alga (Sargassum natans (L.) Gaillon).</title>
        <authorList>
            <person name="Wang Y."/>
        </authorList>
    </citation>
    <scope>NUCLEOTIDE SEQUENCE [LARGE SCALE GENOMIC DNA]</scope>
    <source>
        <strain evidence="13 14">C2222</strain>
    </source>
</reference>
<keyword evidence="8 11" id="KW-0472">Membrane</keyword>
<accession>A0ABT2YTQ7</accession>
<gene>
    <name evidence="13" type="ORF">OFY17_10335</name>
</gene>
<keyword evidence="3" id="KW-1003">Cell membrane</keyword>
<evidence type="ECO:0000256" key="9">
    <source>
        <dbReference type="ARBA" id="ARBA00025772"/>
    </source>
</evidence>
<evidence type="ECO:0000256" key="1">
    <source>
        <dbReference type="ARBA" id="ARBA00004377"/>
    </source>
</evidence>
<protein>
    <recommendedName>
        <fullName evidence="2">Type II secretion system protein H</fullName>
    </recommendedName>
    <alternativeName>
        <fullName evidence="10">General secretion pathway protein H</fullName>
    </alternativeName>
</protein>
<keyword evidence="5" id="KW-0997">Cell inner membrane</keyword>
<keyword evidence="14" id="KW-1185">Reference proteome</keyword>
<evidence type="ECO:0000256" key="8">
    <source>
        <dbReference type="ARBA" id="ARBA00023136"/>
    </source>
</evidence>
<organism evidence="13 14">
    <name type="scientific">Marinomonas sargassi</name>
    <dbReference type="NCBI Taxonomy" id="2984494"/>
    <lineage>
        <taxon>Bacteria</taxon>
        <taxon>Pseudomonadati</taxon>
        <taxon>Pseudomonadota</taxon>
        <taxon>Gammaproteobacteria</taxon>
        <taxon>Oceanospirillales</taxon>
        <taxon>Oceanospirillaceae</taxon>
        <taxon>Marinomonas</taxon>
    </lineage>
</organism>
<dbReference type="InterPro" id="IPR012902">
    <property type="entry name" value="N_methyl_site"/>
</dbReference>
<dbReference type="EMBL" id="JAOVZB010000004">
    <property type="protein sequence ID" value="MCV2403277.1"/>
    <property type="molecule type" value="Genomic_DNA"/>
</dbReference>
<feature type="domain" description="General secretion pathway GspH" evidence="12">
    <location>
        <begin position="47"/>
        <end position="154"/>
    </location>
</feature>
<keyword evidence="6 11" id="KW-0812">Transmembrane</keyword>
<keyword evidence="4" id="KW-0488">Methylation</keyword>
<evidence type="ECO:0000256" key="3">
    <source>
        <dbReference type="ARBA" id="ARBA00022475"/>
    </source>
</evidence>
<evidence type="ECO:0000256" key="2">
    <source>
        <dbReference type="ARBA" id="ARBA00021549"/>
    </source>
</evidence>
<evidence type="ECO:0000256" key="4">
    <source>
        <dbReference type="ARBA" id="ARBA00022481"/>
    </source>
</evidence>
<dbReference type="SUPFAM" id="SSF54523">
    <property type="entry name" value="Pili subunits"/>
    <property type="match status" value="1"/>
</dbReference>
<name>A0ABT2YTQ7_9GAMM</name>
<evidence type="ECO:0000256" key="6">
    <source>
        <dbReference type="ARBA" id="ARBA00022692"/>
    </source>
</evidence>
<dbReference type="Gene3D" id="3.55.40.10">
    <property type="entry name" value="minor pseudopilin epsh domain"/>
    <property type="match status" value="1"/>
</dbReference>
<comment type="similarity">
    <text evidence="9">Belongs to the GSP H family.</text>
</comment>
<evidence type="ECO:0000259" key="12">
    <source>
        <dbReference type="Pfam" id="PF12019"/>
    </source>
</evidence>
<evidence type="ECO:0000313" key="14">
    <source>
        <dbReference type="Proteomes" id="UP001209713"/>
    </source>
</evidence>
<dbReference type="InterPro" id="IPR045584">
    <property type="entry name" value="Pilin-like"/>
</dbReference>
<sequence length="171" mass="18722">MHKQGGFSLLELICVMLILSILAYFGSSHFLSLHQTTQDQKTLKEAMAQLADALLQARQLAVVSGQTAYVCGGQSCSGDWSSGFLLYQETEVEGSPSIYRNILLDGDIVLSWQGFPRNKQSIEFTADGLSGYQNGTFQFCLGIWQAGLVLNQGGRFYTTSLTEKSSEVCDV</sequence>
<dbReference type="Pfam" id="PF07963">
    <property type="entry name" value="N_methyl"/>
    <property type="match status" value="1"/>
</dbReference>
<feature type="transmembrane region" description="Helical" evidence="11">
    <location>
        <begin position="6"/>
        <end position="25"/>
    </location>
</feature>
<dbReference type="Pfam" id="PF12019">
    <property type="entry name" value="GspH"/>
    <property type="match status" value="1"/>
</dbReference>
<evidence type="ECO:0000313" key="13">
    <source>
        <dbReference type="EMBL" id="MCV2403277.1"/>
    </source>
</evidence>
<dbReference type="Proteomes" id="UP001209713">
    <property type="component" value="Unassembled WGS sequence"/>
</dbReference>
<comment type="caution">
    <text evidence="13">The sequence shown here is derived from an EMBL/GenBank/DDBJ whole genome shotgun (WGS) entry which is preliminary data.</text>
</comment>
<dbReference type="InterPro" id="IPR022346">
    <property type="entry name" value="T2SS_GspH"/>
</dbReference>
<evidence type="ECO:0000256" key="10">
    <source>
        <dbReference type="ARBA" id="ARBA00030775"/>
    </source>
</evidence>
<proteinExistence type="inferred from homology"/>
<keyword evidence="7 11" id="KW-1133">Transmembrane helix</keyword>
<comment type="subcellular location">
    <subcellularLocation>
        <location evidence="1">Cell inner membrane</location>
        <topology evidence="1">Single-pass membrane protein</topology>
    </subcellularLocation>
</comment>
<evidence type="ECO:0000256" key="5">
    <source>
        <dbReference type="ARBA" id="ARBA00022519"/>
    </source>
</evidence>
<evidence type="ECO:0000256" key="11">
    <source>
        <dbReference type="SAM" id="Phobius"/>
    </source>
</evidence>